<reference evidence="1" key="1">
    <citation type="submission" date="2014-09" db="EMBL/GenBank/DDBJ databases">
        <authorList>
            <person name="Magalhaes I.L.F."/>
            <person name="Oliveira U."/>
            <person name="Santos F.R."/>
            <person name="Vidigal T.H.D.A."/>
            <person name="Brescovit A.D."/>
            <person name="Santos A.J."/>
        </authorList>
    </citation>
    <scope>NUCLEOTIDE SEQUENCE</scope>
    <source>
        <tissue evidence="1">Shoot tissue taken approximately 20 cm above the soil surface</tissue>
    </source>
</reference>
<protein>
    <submittedName>
        <fullName evidence="1">Uncharacterized protein</fullName>
    </submittedName>
</protein>
<accession>A0A0A9FQS4</accession>
<reference evidence="1" key="2">
    <citation type="journal article" date="2015" name="Data Brief">
        <title>Shoot transcriptome of the giant reed, Arundo donax.</title>
        <authorList>
            <person name="Barrero R.A."/>
            <person name="Guerrero F.D."/>
            <person name="Moolhuijzen P."/>
            <person name="Goolsby J.A."/>
            <person name="Tidwell J."/>
            <person name="Bellgard S.E."/>
            <person name="Bellgard M.I."/>
        </authorList>
    </citation>
    <scope>NUCLEOTIDE SEQUENCE</scope>
    <source>
        <tissue evidence="1">Shoot tissue taken approximately 20 cm above the soil surface</tissue>
    </source>
</reference>
<dbReference type="AlphaFoldDB" id="A0A0A9FQS4"/>
<name>A0A0A9FQS4_ARUDO</name>
<organism evidence="1">
    <name type="scientific">Arundo donax</name>
    <name type="common">Giant reed</name>
    <name type="synonym">Donax arundinaceus</name>
    <dbReference type="NCBI Taxonomy" id="35708"/>
    <lineage>
        <taxon>Eukaryota</taxon>
        <taxon>Viridiplantae</taxon>
        <taxon>Streptophyta</taxon>
        <taxon>Embryophyta</taxon>
        <taxon>Tracheophyta</taxon>
        <taxon>Spermatophyta</taxon>
        <taxon>Magnoliopsida</taxon>
        <taxon>Liliopsida</taxon>
        <taxon>Poales</taxon>
        <taxon>Poaceae</taxon>
        <taxon>PACMAD clade</taxon>
        <taxon>Arundinoideae</taxon>
        <taxon>Arundineae</taxon>
        <taxon>Arundo</taxon>
    </lineage>
</organism>
<sequence length="52" mass="5826">MMKVTRATASARNMLLSHIVHQDLGLFVSSPPGSIFFSLRGWYNMKNRTSAV</sequence>
<evidence type="ECO:0000313" key="1">
    <source>
        <dbReference type="EMBL" id="JAE10658.1"/>
    </source>
</evidence>
<dbReference type="EMBL" id="GBRH01187238">
    <property type="protein sequence ID" value="JAE10658.1"/>
    <property type="molecule type" value="Transcribed_RNA"/>
</dbReference>
<proteinExistence type="predicted"/>